<evidence type="ECO:0000313" key="2">
    <source>
        <dbReference type="EMBL" id="OLV17533.1"/>
    </source>
</evidence>
<reference evidence="2 3" key="1">
    <citation type="submission" date="2017-01" db="EMBL/GenBank/DDBJ databases">
        <title>Genome Analysis of Deinococcus marmoris KOPRI26562.</title>
        <authorList>
            <person name="Kim J.H."/>
            <person name="Oh H.-M."/>
        </authorList>
    </citation>
    <scope>NUCLEOTIDE SEQUENCE [LARGE SCALE GENOMIC DNA]</scope>
    <source>
        <strain evidence="2 3">KOPRI26562</strain>
    </source>
</reference>
<evidence type="ECO:0000313" key="3">
    <source>
        <dbReference type="Proteomes" id="UP000186607"/>
    </source>
</evidence>
<keyword evidence="1" id="KW-0732">Signal</keyword>
<feature type="signal peptide" evidence="1">
    <location>
        <begin position="1"/>
        <end position="19"/>
    </location>
</feature>
<name>A0A1U7NX82_9DEIO</name>
<dbReference type="Gene3D" id="3.40.1000.10">
    <property type="entry name" value="Mog1/PsbP, alpha/beta/alpha sandwich"/>
    <property type="match status" value="1"/>
</dbReference>
<keyword evidence="3" id="KW-1185">Reference proteome</keyword>
<gene>
    <name evidence="2" type="ORF">BOO71_0008578</name>
</gene>
<evidence type="ECO:0008006" key="4">
    <source>
        <dbReference type="Google" id="ProtNLM"/>
    </source>
</evidence>
<dbReference type="RefSeq" id="WP_075833640.1">
    <property type="nucleotide sequence ID" value="NZ_MSTI01000095.1"/>
</dbReference>
<protein>
    <recommendedName>
        <fullName evidence="4">PsbP C-terminal domain-containing protein</fullName>
    </recommendedName>
</protein>
<dbReference type="EMBL" id="MSTI01000095">
    <property type="protein sequence ID" value="OLV17533.1"/>
    <property type="molecule type" value="Genomic_DNA"/>
</dbReference>
<proteinExistence type="predicted"/>
<dbReference type="Proteomes" id="UP000186607">
    <property type="component" value="Unassembled WGS sequence"/>
</dbReference>
<feature type="chain" id="PRO_5012662605" description="PsbP C-terminal domain-containing protein" evidence="1">
    <location>
        <begin position="20"/>
        <end position="178"/>
    </location>
</feature>
<comment type="caution">
    <text evidence="2">The sequence shown here is derived from an EMBL/GenBank/DDBJ whole genome shotgun (WGS) entry which is preliminary data.</text>
</comment>
<sequence>MKASFLLAAAALTLGTASLGPISLGTAGAQTLVPFSDPKLPFKVSLPQGWLGADFADGTSGVSLVSAKAPPATLIRLLFMPKEGKAVDLNTEFGKFETGLKSSGVTIKQLSSKDARYGGVGGTEREYSVTHPQGQLRIRVWYGNGARNLYSFQLTDSPERYAAANALFTKVLATLRFQ</sequence>
<dbReference type="AlphaFoldDB" id="A0A1U7NX82"/>
<organism evidence="2 3">
    <name type="scientific">Deinococcus marmoris</name>
    <dbReference type="NCBI Taxonomy" id="249408"/>
    <lineage>
        <taxon>Bacteria</taxon>
        <taxon>Thermotogati</taxon>
        <taxon>Deinococcota</taxon>
        <taxon>Deinococci</taxon>
        <taxon>Deinococcales</taxon>
        <taxon>Deinococcaceae</taxon>
        <taxon>Deinococcus</taxon>
    </lineage>
</organism>
<accession>A0A1U7NX82</accession>
<evidence type="ECO:0000256" key="1">
    <source>
        <dbReference type="SAM" id="SignalP"/>
    </source>
</evidence>